<protein>
    <submittedName>
        <fullName evidence="4">Oxidoreductase, FAD/FMN-binding family protein</fullName>
    </submittedName>
</protein>
<reference evidence="4" key="1">
    <citation type="submission" date="2016-10" db="EMBL/GenBank/DDBJ databases">
        <authorList>
            <person name="Benchimol M."/>
            <person name="Almeida L.G."/>
            <person name="Vasconcelos A.T."/>
            <person name="Perreira-Neves A."/>
            <person name="Rosa I.A."/>
            <person name="Tasca T."/>
            <person name="Bogo M.R."/>
            <person name="de Souza W."/>
        </authorList>
    </citation>
    <scope>NUCLEOTIDE SEQUENCE [LARGE SCALE GENOMIC DNA]</scope>
    <source>
        <strain evidence="4">K</strain>
    </source>
</reference>
<dbReference type="Pfam" id="PF00724">
    <property type="entry name" value="Oxidored_FMN"/>
    <property type="match status" value="1"/>
</dbReference>
<dbReference type="AlphaFoldDB" id="A0A1J4KKN5"/>
<dbReference type="Proteomes" id="UP000179807">
    <property type="component" value="Unassembled WGS sequence"/>
</dbReference>
<dbReference type="InterPro" id="IPR051799">
    <property type="entry name" value="NADH_flavin_oxidoreductase"/>
</dbReference>
<dbReference type="InterPro" id="IPR001155">
    <property type="entry name" value="OxRdtase_FMN_N"/>
</dbReference>
<dbReference type="GO" id="GO:0016491">
    <property type="term" value="F:oxidoreductase activity"/>
    <property type="evidence" value="ECO:0007669"/>
    <property type="project" value="UniProtKB-KW"/>
</dbReference>
<evidence type="ECO:0000256" key="1">
    <source>
        <dbReference type="ARBA" id="ARBA00022630"/>
    </source>
</evidence>
<comment type="caution">
    <text evidence="4">The sequence shown here is derived from an EMBL/GenBank/DDBJ whole genome shotgun (WGS) entry which is preliminary data.</text>
</comment>
<dbReference type="GeneID" id="94835239"/>
<accession>A0A1J4KKN5</accession>
<name>A0A1J4KKN5_9EUKA</name>
<dbReference type="InterPro" id="IPR013785">
    <property type="entry name" value="Aldolase_TIM"/>
</dbReference>
<evidence type="ECO:0000313" key="5">
    <source>
        <dbReference type="Proteomes" id="UP000179807"/>
    </source>
</evidence>
<dbReference type="GO" id="GO:0010181">
    <property type="term" value="F:FMN binding"/>
    <property type="evidence" value="ECO:0007669"/>
    <property type="project" value="InterPro"/>
</dbReference>
<dbReference type="EMBL" id="MLAK01000586">
    <property type="protein sequence ID" value="OHT11496.1"/>
    <property type="molecule type" value="Genomic_DNA"/>
</dbReference>
<dbReference type="PANTHER" id="PTHR43656">
    <property type="entry name" value="BINDING OXIDOREDUCTASE, PUTATIVE (AFU_ORTHOLOGUE AFUA_2G08260)-RELATED"/>
    <property type="match status" value="1"/>
</dbReference>
<dbReference type="RefSeq" id="XP_068364632.1">
    <property type="nucleotide sequence ID" value="XM_068500535.1"/>
</dbReference>
<keyword evidence="1" id="KW-0285">Flavoprotein</keyword>
<feature type="domain" description="NADH:flavin oxidoreductase/NADH oxidase N-terminal" evidence="3">
    <location>
        <begin position="119"/>
        <end position="200"/>
    </location>
</feature>
<organism evidence="4 5">
    <name type="scientific">Tritrichomonas foetus</name>
    <dbReference type="NCBI Taxonomy" id="1144522"/>
    <lineage>
        <taxon>Eukaryota</taxon>
        <taxon>Metamonada</taxon>
        <taxon>Parabasalia</taxon>
        <taxon>Tritrichomonadida</taxon>
        <taxon>Tritrichomonadidae</taxon>
        <taxon>Tritrichomonas</taxon>
    </lineage>
</organism>
<dbReference type="Gene3D" id="3.20.20.70">
    <property type="entry name" value="Aldolase class I"/>
    <property type="match status" value="1"/>
</dbReference>
<sequence>MSRSGSVLFHPKNIGPVKIMNRFMRSATWDGFGDSNGFPEDEHFEMMIYLAQGMVGLICPSDVEVDNKYIRARKYGINKPEYVEAWKGVIESIHTRGNKVMFQLNHIGPERPTQLAPDQSELTNGQIEEYIDHYVQSALKSFEAGCDGIQLHGAHGFFLSNFLSPARNKRTDRWGGSTENRARIIKEIASEIRKKLGDNQEYFLSLKMNGSDIDPQGLTPSLAGELVHELNGSIDMFEISCNVTTPYHQIASDFNKAALVKDVPKEKHEEALQNARKLLDGVKFTEEFNKPYLEVIRKMNPDATLALVGGNRQFDKMEKLVKSGLADFVSISRPLLKNPFLIKEMYEGKASKSDCINCGSCLINSDYGGVYCRVNKERIW</sequence>
<keyword evidence="2" id="KW-0560">Oxidoreductase</keyword>
<dbReference type="SUPFAM" id="SSF51395">
    <property type="entry name" value="FMN-linked oxidoreductases"/>
    <property type="match status" value="1"/>
</dbReference>
<proteinExistence type="predicted"/>
<dbReference type="PANTHER" id="PTHR43656:SF2">
    <property type="entry name" value="BINDING OXIDOREDUCTASE, PUTATIVE (AFU_ORTHOLOGUE AFUA_2G08260)-RELATED"/>
    <property type="match status" value="1"/>
</dbReference>
<dbReference type="OrthoDB" id="1663137at2759"/>
<evidence type="ECO:0000313" key="4">
    <source>
        <dbReference type="EMBL" id="OHT11496.1"/>
    </source>
</evidence>
<evidence type="ECO:0000259" key="3">
    <source>
        <dbReference type="Pfam" id="PF00724"/>
    </source>
</evidence>
<evidence type="ECO:0000256" key="2">
    <source>
        <dbReference type="ARBA" id="ARBA00023002"/>
    </source>
</evidence>
<keyword evidence="5" id="KW-1185">Reference proteome</keyword>
<gene>
    <name evidence="4" type="ORF">TRFO_19035</name>
</gene>
<dbReference type="VEuPathDB" id="TrichDB:TRFO_19035"/>